<name>A0A317VP86_9EURO</name>
<dbReference type="AlphaFoldDB" id="A0A317VP86"/>
<dbReference type="OrthoDB" id="3641682at2759"/>
<dbReference type="RefSeq" id="XP_025397395.1">
    <property type="nucleotide sequence ID" value="XM_025538822.1"/>
</dbReference>
<feature type="non-terminal residue" evidence="2">
    <location>
        <position position="322"/>
    </location>
</feature>
<accession>A0A317VP86</accession>
<feature type="compositionally biased region" description="Low complexity" evidence="1">
    <location>
        <begin position="140"/>
        <end position="158"/>
    </location>
</feature>
<comment type="caution">
    <text evidence="2">The sequence shown here is derived from an EMBL/GenBank/DDBJ whole genome shotgun (WGS) entry which is preliminary data.</text>
</comment>
<keyword evidence="3" id="KW-1185">Reference proteome</keyword>
<sequence length="322" mass="33134">NTQPINIIIQQLKSASETSLAAVKPSTSEILDFSCTHTLNSGIFASLPITATVDANGAGNLTIGSTTYTVHQDPTTSGGITCARLYDDLESFLTCSVPVPVSLSLTPADSQNRTSCFKDISGLSLYRAYGAIVAQQGKGSAAPASSSSRSQTSSSSSSNTCSNKINTTLVGDGNPHQNYLNKQLSPNTNCTTTPCTLPSASPNSPSYSTTINWTSSATAAHWTSGGFPVTQSWTTPPSGNNHSCSGGAGDTVCLWYSTAHTAYTVQNEGVGSDGCAGDGGKGLSNSQFVMFSPNKDNKGGGGYYCAVGFCGGLGGEWWDYGG</sequence>
<evidence type="ECO:0000313" key="2">
    <source>
        <dbReference type="EMBL" id="PWY75429.1"/>
    </source>
</evidence>
<organism evidence="2 3">
    <name type="scientific">Aspergillus heteromorphus CBS 117.55</name>
    <dbReference type="NCBI Taxonomy" id="1448321"/>
    <lineage>
        <taxon>Eukaryota</taxon>
        <taxon>Fungi</taxon>
        <taxon>Dikarya</taxon>
        <taxon>Ascomycota</taxon>
        <taxon>Pezizomycotina</taxon>
        <taxon>Eurotiomycetes</taxon>
        <taxon>Eurotiomycetidae</taxon>
        <taxon>Eurotiales</taxon>
        <taxon>Aspergillaceae</taxon>
        <taxon>Aspergillus</taxon>
        <taxon>Aspergillus subgen. Circumdati</taxon>
    </lineage>
</organism>
<gene>
    <name evidence="2" type="ORF">BO70DRAFT_253382</name>
</gene>
<dbReference type="VEuPathDB" id="FungiDB:BO70DRAFT_253382"/>
<protein>
    <submittedName>
        <fullName evidence="2">Uncharacterized protein</fullName>
    </submittedName>
</protein>
<proteinExistence type="predicted"/>
<feature type="non-terminal residue" evidence="2">
    <location>
        <position position="1"/>
    </location>
</feature>
<dbReference type="Proteomes" id="UP000247233">
    <property type="component" value="Unassembled WGS sequence"/>
</dbReference>
<evidence type="ECO:0000313" key="3">
    <source>
        <dbReference type="Proteomes" id="UP000247233"/>
    </source>
</evidence>
<feature type="region of interest" description="Disordered" evidence="1">
    <location>
        <begin position="140"/>
        <end position="167"/>
    </location>
</feature>
<evidence type="ECO:0000256" key="1">
    <source>
        <dbReference type="SAM" id="MobiDB-lite"/>
    </source>
</evidence>
<dbReference type="GeneID" id="37061059"/>
<dbReference type="EMBL" id="MSFL01000021">
    <property type="protein sequence ID" value="PWY75429.1"/>
    <property type="molecule type" value="Genomic_DNA"/>
</dbReference>
<reference evidence="2 3" key="1">
    <citation type="submission" date="2016-12" db="EMBL/GenBank/DDBJ databases">
        <title>The genomes of Aspergillus section Nigri reveals drivers in fungal speciation.</title>
        <authorList>
            <consortium name="DOE Joint Genome Institute"/>
            <person name="Vesth T.C."/>
            <person name="Nybo J."/>
            <person name="Theobald S."/>
            <person name="Brandl J."/>
            <person name="Frisvad J.C."/>
            <person name="Nielsen K.F."/>
            <person name="Lyhne E.K."/>
            <person name="Kogle M.E."/>
            <person name="Kuo A."/>
            <person name="Riley R."/>
            <person name="Clum A."/>
            <person name="Nolan M."/>
            <person name="Lipzen A."/>
            <person name="Salamov A."/>
            <person name="Henrissat B."/>
            <person name="Wiebenga A."/>
            <person name="De Vries R.P."/>
            <person name="Grigoriev I.V."/>
            <person name="Mortensen U.H."/>
            <person name="Andersen M.R."/>
            <person name="Baker S.E."/>
        </authorList>
    </citation>
    <scope>NUCLEOTIDE SEQUENCE [LARGE SCALE GENOMIC DNA]</scope>
    <source>
        <strain evidence="2 3">CBS 117.55</strain>
    </source>
</reference>